<dbReference type="RefSeq" id="WP_153583510.1">
    <property type="nucleotide sequence ID" value="NZ_WJBU01000002.1"/>
</dbReference>
<accession>A0A844AYM1</accession>
<dbReference type="AlphaFoldDB" id="A0A844AYM1"/>
<evidence type="ECO:0000313" key="1">
    <source>
        <dbReference type="EMBL" id="MRD46162.1"/>
    </source>
</evidence>
<organism evidence="1 2">
    <name type="scientific">Caenimonas koreensis DSM 17982</name>
    <dbReference type="NCBI Taxonomy" id="1121255"/>
    <lineage>
        <taxon>Bacteria</taxon>
        <taxon>Pseudomonadati</taxon>
        <taxon>Pseudomonadota</taxon>
        <taxon>Betaproteobacteria</taxon>
        <taxon>Burkholderiales</taxon>
        <taxon>Comamonadaceae</taxon>
        <taxon>Caenimonas</taxon>
    </lineage>
</organism>
<proteinExistence type="predicted"/>
<dbReference type="EMBL" id="WJBU01000002">
    <property type="protein sequence ID" value="MRD46162.1"/>
    <property type="molecule type" value="Genomic_DNA"/>
</dbReference>
<evidence type="ECO:0000313" key="2">
    <source>
        <dbReference type="Proteomes" id="UP000487350"/>
    </source>
</evidence>
<sequence>MKVLDLIHVMCAQAFYSWALREINPMHPDLPRIMMRRQELADKQQRIFA</sequence>
<name>A0A844AYM1_9BURK</name>
<reference evidence="1 2" key="1">
    <citation type="submission" date="2019-11" db="EMBL/GenBank/DDBJ databases">
        <title>Caenimonas koreensis gen. nov., sp. nov., isolated from activated sludge.</title>
        <authorList>
            <person name="Seung H.R."/>
        </authorList>
    </citation>
    <scope>NUCLEOTIDE SEQUENCE [LARGE SCALE GENOMIC DNA]</scope>
    <source>
        <strain evidence="1 2">EMB320</strain>
    </source>
</reference>
<dbReference type="Proteomes" id="UP000487350">
    <property type="component" value="Unassembled WGS sequence"/>
</dbReference>
<comment type="caution">
    <text evidence="1">The sequence shown here is derived from an EMBL/GenBank/DDBJ whole genome shotgun (WGS) entry which is preliminary data.</text>
</comment>
<dbReference type="OrthoDB" id="8911955at2"/>
<gene>
    <name evidence="1" type="ORF">GHT07_02640</name>
</gene>
<keyword evidence="2" id="KW-1185">Reference proteome</keyword>
<protein>
    <submittedName>
        <fullName evidence="1">Uncharacterized protein</fullName>
    </submittedName>
</protein>